<evidence type="ECO:0000313" key="2">
    <source>
        <dbReference type="EMBL" id="MFD0976107.1"/>
    </source>
</evidence>
<dbReference type="GO" id="GO:0016746">
    <property type="term" value="F:acyltransferase activity"/>
    <property type="evidence" value="ECO:0007669"/>
    <property type="project" value="UniProtKB-KW"/>
</dbReference>
<keyword evidence="3" id="KW-1185">Reference proteome</keyword>
<proteinExistence type="predicted"/>
<accession>A0ABW3IDI0</accession>
<sequence>MDGNNKLEKFRSFETERLLIRPTQPEDGEFIYQLLNTPKWLKNIGNRKVYSEEDGRKYVLNKMTPQLERLGFSNYTVIRKKDGVKIGTCGLYDREGLEGVDIGFAFLPEFEKKGYAFEASSCIKNAAFEEFDLSKINAITLKENLDSQKLLERLGLSFQEVITLPGESEELMLYSVSREN</sequence>
<dbReference type="Gene3D" id="3.40.630.30">
    <property type="match status" value="1"/>
</dbReference>
<dbReference type="PANTHER" id="PTHR43792">
    <property type="entry name" value="GNAT FAMILY, PUTATIVE (AFU_ORTHOLOGUE AFUA_3G00765)-RELATED-RELATED"/>
    <property type="match status" value="1"/>
</dbReference>
<dbReference type="Proteomes" id="UP001597100">
    <property type="component" value="Unassembled WGS sequence"/>
</dbReference>
<dbReference type="SUPFAM" id="SSF55729">
    <property type="entry name" value="Acyl-CoA N-acyltransferases (Nat)"/>
    <property type="match status" value="1"/>
</dbReference>
<gene>
    <name evidence="2" type="ORF">ACFQ1G_04815</name>
</gene>
<keyword evidence="2" id="KW-0012">Acyltransferase</keyword>
<reference evidence="3" key="1">
    <citation type="journal article" date="2019" name="Int. J. Syst. Evol. Microbiol.">
        <title>The Global Catalogue of Microorganisms (GCM) 10K type strain sequencing project: providing services to taxonomists for standard genome sequencing and annotation.</title>
        <authorList>
            <consortium name="The Broad Institute Genomics Platform"/>
            <consortium name="The Broad Institute Genome Sequencing Center for Infectious Disease"/>
            <person name="Wu L."/>
            <person name="Ma J."/>
        </authorList>
    </citation>
    <scope>NUCLEOTIDE SEQUENCE [LARGE SCALE GENOMIC DNA]</scope>
    <source>
        <strain evidence="3">CCUG 60898</strain>
    </source>
</reference>
<dbReference type="EMBL" id="JBHTJP010000032">
    <property type="protein sequence ID" value="MFD0976107.1"/>
    <property type="molecule type" value="Genomic_DNA"/>
</dbReference>
<evidence type="ECO:0000313" key="3">
    <source>
        <dbReference type="Proteomes" id="UP001597100"/>
    </source>
</evidence>
<dbReference type="InterPro" id="IPR051531">
    <property type="entry name" value="N-acetyltransferase"/>
</dbReference>
<dbReference type="RefSeq" id="WP_380737146.1">
    <property type="nucleotide sequence ID" value="NZ_JBHTJP010000032.1"/>
</dbReference>
<name>A0ABW3IDI0_9FLAO</name>
<dbReference type="PANTHER" id="PTHR43792:SF1">
    <property type="entry name" value="N-ACETYLTRANSFERASE DOMAIN-CONTAINING PROTEIN"/>
    <property type="match status" value="1"/>
</dbReference>
<dbReference type="Pfam" id="PF13302">
    <property type="entry name" value="Acetyltransf_3"/>
    <property type="match status" value="1"/>
</dbReference>
<dbReference type="PROSITE" id="PS51186">
    <property type="entry name" value="GNAT"/>
    <property type="match status" value="1"/>
</dbReference>
<dbReference type="InterPro" id="IPR000182">
    <property type="entry name" value="GNAT_dom"/>
</dbReference>
<dbReference type="InterPro" id="IPR016181">
    <property type="entry name" value="Acyl_CoA_acyltransferase"/>
</dbReference>
<organism evidence="2 3">
    <name type="scientific">Salinimicrobium gaetbulicola</name>
    <dbReference type="NCBI Taxonomy" id="999702"/>
    <lineage>
        <taxon>Bacteria</taxon>
        <taxon>Pseudomonadati</taxon>
        <taxon>Bacteroidota</taxon>
        <taxon>Flavobacteriia</taxon>
        <taxon>Flavobacteriales</taxon>
        <taxon>Flavobacteriaceae</taxon>
        <taxon>Salinimicrobium</taxon>
    </lineage>
</organism>
<dbReference type="EC" id="2.3.-.-" evidence="2"/>
<comment type="caution">
    <text evidence="2">The sequence shown here is derived from an EMBL/GenBank/DDBJ whole genome shotgun (WGS) entry which is preliminary data.</text>
</comment>
<feature type="domain" description="N-acetyltransferase" evidence="1">
    <location>
        <begin position="18"/>
        <end position="177"/>
    </location>
</feature>
<protein>
    <submittedName>
        <fullName evidence="2">GNAT family N-acetyltransferase</fullName>
        <ecNumber evidence="2">2.3.-.-</ecNumber>
    </submittedName>
</protein>
<keyword evidence="2" id="KW-0808">Transferase</keyword>
<evidence type="ECO:0000259" key="1">
    <source>
        <dbReference type="PROSITE" id="PS51186"/>
    </source>
</evidence>